<keyword evidence="3" id="KW-1185">Reference proteome</keyword>
<evidence type="ECO:0000313" key="4">
    <source>
        <dbReference type="WBParaSite" id="ACRNAN_scaffold1471.g26214.t1"/>
    </source>
</evidence>
<evidence type="ECO:0000313" key="3">
    <source>
        <dbReference type="Proteomes" id="UP000887540"/>
    </source>
</evidence>
<keyword evidence="2" id="KW-0732">Signal</keyword>
<reference evidence="4" key="1">
    <citation type="submission" date="2022-11" db="UniProtKB">
        <authorList>
            <consortium name="WormBaseParasite"/>
        </authorList>
    </citation>
    <scope>IDENTIFICATION</scope>
</reference>
<feature type="compositionally biased region" description="Polar residues" evidence="1">
    <location>
        <begin position="128"/>
        <end position="141"/>
    </location>
</feature>
<feature type="chain" id="PRO_5037915915" evidence="2">
    <location>
        <begin position="25"/>
        <end position="379"/>
    </location>
</feature>
<feature type="compositionally biased region" description="Basic and acidic residues" evidence="1">
    <location>
        <begin position="166"/>
        <end position="176"/>
    </location>
</feature>
<name>A0A914CV91_9BILA</name>
<sequence length="379" mass="43690">MCIPRKSIFLLCYYVFLNICGISAEPSKLVLIACEKNPHRSFCDDEVFKIIARKRLFHRVASVNTHSNSPKPIWAQDWSPEKTEFKRRDDPFEIRNRSISESSRSFSSKDGGSSIELVNLPTEFGNITLGSSSTKNENSSAEENLPELPPRPENFKNSSEILIPDKSNESNEKEQSEFGSLLRLPKPKNSHIRFSSEPEVMPGVLILPPQVPETTTHPAIPFEMVLSEDDKAEPFVAVFITKFCVDRRRDFISKCRGKVEEENLEFCRAYPLACQAEDEVIPVLTYCQRYQEHFKRYCDSEGSRDRHLKNFCKAYSQFCIQKSEPEEPTSTPKYRLRRCSDVQDEARKLCNPLPPSTQRLDSKKCADFLRFCSKYVDWL</sequence>
<feature type="signal peptide" evidence="2">
    <location>
        <begin position="1"/>
        <end position="24"/>
    </location>
</feature>
<dbReference type="Proteomes" id="UP000887540">
    <property type="component" value="Unplaced"/>
</dbReference>
<feature type="region of interest" description="Disordered" evidence="1">
    <location>
        <begin position="163"/>
        <end position="182"/>
    </location>
</feature>
<protein>
    <submittedName>
        <fullName evidence="4">Uncharacterized protein</fullName>
    </submittedName>
</protein>
<proteinExistence type="predicted"/>
<dbReference type="AlphaFoldDB" id="A0A914CV91"/>
<organism evidence="3 4">
    <name type="scientific">Acrobeloides nanus</name>
    <dbReference type="NCBI Taxonomy" id="290746"/>
    <lineage>
        <taxon>Eukaryota</taxon>
        <taxon>Metazoa</taxon>
        <taxon>Ecdysozoa</taxon>
        <taxon>Nematoda</taxon>
        <taxon>Chromadorea</taxon>
        <taxon>Rhabditida</taxon>
        <taxon>Tylenchina</taxon>
        <taxon>Cephalobomorpha</taxon>
        <taxon>Cephaloboidea</taxon>
        <taxon>Cephalobidae</taxon>
        <taxon>Acrobeloides</taxon>
    </lineage>
</organism>
<accession>A0A914CV91</accession>
<dbReference type="WBParaSite" id="ACRNAN_scaffold1471.g26214.t1">
    <property type="protein sequence ID" value="ACRNAN_scaffold1471.g26214.t1"/>
    <property type="gene ID" value="ACRNAN_scaffold1471.g26214"/>
</dbReference>
<evidence type="ECO:0000256" key="2">
    <source>
        <dbReference type="SAM" id="SignalP"/>
    </source>
</evidence>
<evidence type="ECO:0000256" key="1">
    <source>
        <dbReference type="SAM" id="MobiDB-lite"/>
    </source>
</evidence>
<feature type="region of interest" description="Disordered" evidence="1">
    <location>
        <begin position="128"/>
        <end position="158"/>
    </location>
</feature>